<comment type="caution">
    <text evidence="11">The sequence shown here is derived from an EMBL/GenBank/DDBJ whole genome shotgun (WGS) entry which is preliminary data.</text>
</comment>
<dbReference type="PANTHER" id="PTHR47637">
    <property type="entry name" value="CHAPERONE SURA"/>
    <property type="match status" value="1"/>
</dbReference>
<dbReference type="EMBL" id="JFKA01000007">
    <property type="protein sequence ID" value="OSQ37253.1"/>
    <property type="molecule type" value="Genomic_DNA"/>
</dbReference>
<sequence length="408" mass="45016">MVLLTLSSGLARAQTTIGLAAVVNDEPISVVDLVDRLNLIAATSNIQLTDDRRREMIPQVLRQLVDETLQMQEAKRRGFTVSDSDMSRAMGAVEQNSGMPAGGLEQYLQQNHIPLQTLKDQLRPQIAWQKILGSMRRDIEISDSEIDDVLDRIKRNQDKPRTKVQEIFLPIDNPQDEAKVLDDARKILNALQNGANFEGLARQFSANASAANGGDLGWMSSGEMESALEDTISKMSPGQISNPIRTIRGFYILKLLDRAQGDTNASTDIKLDLYQLFIPVAENASPDEIKTKVGILQKARETATSCQDMANVAVDLGSDLSGRTKGVSPQELSPMVANAVSPLKEGETSNVLKVDGGALVVMLCGKTVQSTLPDRETIRNRLTMDRLEIVARRKLRELRRQAFIDIRI</sequence>
<dbReference type="Gene3D" id="1.10.4030.10">
    <property type="entry name" value="Porin chaperone SurA, peptide-binding domain"/>
    <property type="match status" value="1"/>
</dbReference>
<proteinExistence type="predicted"/>
<dbReference type="InterPro" id="IPR000297">
    <property type="entry name" value="PPIase_PpiC"/>
</dbReference>
<reference evidence="11 12" key="1">
    <citation type="submission" date="2014-03" db="EMBL/GenBank/DDBJ databases">
        <title>The draft genome sequence of Thalassospira mesophila JCM 18969.</title>
        <authorList>
            <person name="Lai Q."/>
            <person name="Shao Z."/>
        </authorList>
    </citation>
    <scope>NUCLEOTIDE SEQUENCE [LARGE SCALE GENOMIC DNA]</scope>
    <source>
        <strain evidence="11 12">JCM 18969</strain>
    </source>
</reference>
<dbReference type="SUPFAM" id="SSF109998">
    <property type="entry name" value="Triger factor/SurA peptide-binding domain-like"/>
    <property type="match status" value="1"/>
</dbReference>
<dbReference type="InterPro" id="IPR023058">
    <property type="entry name" value="PPIase_PpiC_CS"/>
</dbReference>
<protein>
    <recommendedName>
        <fullName evidence="1">Parvulin-like PPIase</fullName>
    </recommendedName>
    <alternativeName>
        <fullName evidence="7">Peptidyl-prolyl cis-trans isomerase plp</fullName>
    </alternativeName>
    <alternativeName>
        <fullName evidence="8">Rotamase plp</fullName>
    </alternativeName>
</protein>
<dbReference type="Pfam" id="PF13616">
    <property type="entry name" value="Rotamase_3"/>
    <property type="match status" value="1"/>
</dbReference>
<keyword evidence="5" id="KW-0143">Chaperone</keyword>
<keyword evidence="12" id="KW-1185">Reference proteome</keyword>
<dbReference type="PANTHER" id="PTHR47637:SF1">
    <property type="entry name" value="CHAPERONE SURA"/>
    <property type="match status" value="1"/>
</dbReference>
<evidence type="ECO:0000259" key="10">
    <source>
        <dbReference type="PROSITE" id="PS50198"/>
    </source>
</evidence>
<keyword evidence="4 9" id="KW-0697">Rotamase</keyword>
<evidence type="ECO:0000256" key="9">
    <source>
        <dbReference type="PROSITE-ProRule" id="PRU00278"/>
    </source>
</evidence>
<keyword evidence="6 9" id="KW-0413">Isomerase</keyword>
<evidence type="ECO:0000313" key="11">
    <source>
        <dbReference type="EMBL" id="OSQ37253.1"/>
    </source>
</evidence>
<evidence type="ECO:0000256" key="1">
    <source>
        <dbReference type="ARBA" id="ARBA00018370"/>
    </source>
</evidence>
<keyword evidence="3" id="KW-0574">Periplasm</keyword>
<evidence type="ECO:0000256" key="4">
    <source>
        <dbReference type="ARBA" id="ARBA00023110"/>
    </source>
</evidence>
<feature type="domain" description="PpiC" evidence="10">
    <location>
        <begin position="159"/>
        <end position="257"/>
    </location>
</feature>
<dbReference type="InterPro" id="IPR050280">
    <property type="entry name" value="OMP_Chaperone_SurA"/>
</dbReference>
<dbReference type="Pfam" id="PF09312">
    <property type="entry name" value="SurA_N"/>
    <property type="match status" value="1"/>
</dbReference>
<evidence type="ECO:0000256" key="5">
    <source>
        <dbReference type="ARBA" id="ARBA00023186"/>
    </source>
</evidence>
<gene>
    <name evidence="11" type="ORF">TMES_15020</name>
</gene>
<accession>A0A1Y2KXW8</accession>
<dbReference type="GO" id="GO:0003755">
    <property type="term" value="F:peptidyl-prolyl cis-trans isomerase activity"/>
    <property type="evidence" value="ECO:0007669"/>
    <property type="project" value="UniProtKB-KW"/>
</dbReference>
<dbReference type="InterPro" id="IPR046357">
    <property type="entry name" value="PPIase_dom_sf"/>
</dbReference>
<dbReference type="SUPFAM" id="SSF54534">
    <property type="entry name" value="FKBP-like"/>
    <property type="match status" value="2"/>
</dbReference>
<name>A0A1Y2KXW8_9PROT</name>
<dbReference type="Gene3D" id="3.10.50.40">
    <property type="match status" value="2"/>
</dbReference>
<organism evidence="11 12">
    <name type="scientific">Thalassospira mesophila</name>
    <dbReference type="NCBI Taxonomy" id="1293891"/>
    <lineage>
        <taxon>Bacteria</taxon>
        <taxon>Pseudomonadati</taxon>
        <taxon>Pseudomonadota</taxon>
        <taxon>Alphaproteobacteria</taxon>
        <taxon>Rhodospirillales</taxon>
        <taxon>Thalassospiraceae</taxon>
        <taxon>Thalassospira</taxon>
    </lineage>
</organism>
<dbReference type="AlphaFoldDB" id="A0A1Y2KXW8"/>
<dbReference type="Proteomes" id="UP000193391">
    <property type="component" value="Unassembled WGS sequence"/>
</dbReference>
<evidence type="ECO:0000256" key="6">
    <source>
        <dbReference type="ARBA" id="ARBA00023235"/>
    </source>
</evidence>
<dbReference type="InterPro" id="IPR027304">
    <property type="entry name" value="Trigger_fact/SurA_dom_sf"/>
</dbReference>
<evidence type="ECO:0000256" key="8">
    <source>
        <dbReference type="ARBA" id="ARBA00031484"/>
    </source>
</evidence>
<evidence type="ECO:0000256" key="3">
    <source>
        <dbReference type="ARBA" id="ARBA00022764"/>
    </source>
</evidence>
<evidence type="ECO:0000256" key="7">
    <source>
        <dbReference type="ARBA" id="ARBA00030642"/>
    </source>
</evidence>
<evidence type="ECO:0000313" key="12">
    <source>
        <dbReference type="Proteomes" id="UP000193391"/>
    </source>
</evidence>
<keyword evidence="2" id="KW-0732">Signal</keyword>
<dbReference type="PROSITE" id="PS01096">
    <property type="entry name" value="PPIC_PPIASE_1"/>
    <property type="match status" value="1"/>
</dbReference>
<dbReference type="InterPro" id="IPR015391">
    <property type="entry name" value="SurA_N"/>
</dbReference>
<evidence type="ECO:0000256" key="2">
    <source>
        <dbReference type="ARBA" id="ARBA00022729"/>
    </source>
</evidence>
<dbReference type="PROSITE" id="PS50198">
    <property type="entry name" value="PPIC_PPIASE_2"/>
    <property type="match status" value="1"/>
</dbReference>
<dbReference type="STRING" id="1293891.TMES_15020"/>